<organism evidence="12 13">
    <name type="scientific">Ogataea haglerorum</name>
    <dbReference type="NCBI Taxonomy" id="1937702"/>
    <lineage>
        <taxon>Eukaryota</taxon>
        <taxon>Fungi</taxon>
        <taxon>Dikarya</taxon>
        <taxon>Ascomycota</taxon>
        <taxon>Saccharomycotina</taxon>
        <taxon>Pichiomycetes</taxon>
        <taxon>Pichiales</taxon>
        <taxon>Pichiaceae</taxon>
        <taxon>Ogataea</taxon>
    </lineage>
</organism>
<feature type="domain" description="Pre-mRNA-splicing factor Syf1/CRNKL1-like C-terminal HAT-repeats" evidence="10">
    <location>
        <begin position="359"/>
        <end position="522"/>
    </location>
</feature>
<comment type="subcellular location">
    <subcellularLocation>
        <location evidence="1">Nucleus</location>
    </subcellularLocation>
</comment>
<dbReference type="AlphaFoldDB" id="A0AAN6HY07"/>
<gene>
    <name evidence="12" type="ORF">KL933_005276</name>
</gene>
<dbReference type="EMBL" id="JAHLUH010000021">
    <property type="protein sequence ID" value="KAG7723954.1"/>
    <property type="molecule type" value="Genomic_DNA"/>
</dbReference>
<sequence length="665" mass="79403">MSEEPKFAEQQVSASQLMAEAYEKRQKPVQPAKIQIQDLEELREYQGRKRTEYEKALRVKRFDFGQWMRYAQFEIDQKDYARARSIFERALEVDHKQVPLWIRYIQTELKGKNINHARNLLDRATRLLPRVDKLWYQYVTVEESVGDVVGTRQIFENWLQWKPGPEVWEHYIRFETRYNEFENARLLFEKFVVMHPSSATWLQWAEFEKEHGDEVNVRNVYRLGVEALRQRGALDAKIIYSWIQFEISKKNWEQAKLLFDYGFEHLSEEEKVELRADYTQFEKQHGQKDSIETSVVGKRMAVYEQELARKPDDYDTWWVYLKLVEPIFDEKKYERKLKEATDTVPSSALKSGWLSYIYLWMKYLIWSEKRDLEKTRELYRRLISLIPHKKFTFSRIWAMYAEFEVRHGQLAAARKVLGRSIGLCGDVKAMKYYIELETQLREFDRVRMVYTKLVELHPRDSSNWIDFASLEAELGDRARCVAIYELAAEEDSLSLNEKKMVLEAYYEYEMEERNYDNARKIRDRIVQLSDGDARSLVQRCLMELKVPTQQQVDEFVRQLKETGDDEFQFEITQEAKDRCRDVFNRTIDTIDTTDGGAKKKQMIDALISFERKHGTDAQVAAAEARLPRMERRFRQNANGEEEEYYEFVFDSPEPARASGLSRFEE</sequence>
<dbReference type="GO" id="GO:0071014">
    <property type="term" value="C:post-mRNA release spliceosomal complex"/>
    <property type="evidence" value="ECO:0007669"/>
    <property type="project" value="TreeGrafter"/>
</dbReference>
<reference evidence="12" key="1">
    <citation type="journal article" date="2021" name="G3 (Bethesda)">
        <title>Genomic diversity, chromosomal rearrangements, and interspecies hybridization in the ogataea polymorpha species complex.</title>
        <authorList>
            <person name="Hanson S.J."/>
            <person name="Cinneide E.O."/>
            <person name="Salzberg L.I."/>
            <person name="Wolfe K.H."/>
            <person name="McGowan J."/>
            <person name="Fitzpatrick D.A."/>
            <person name="Matlin K."/>
        </authorList>
    </citation>
    <scope>NUCLEOTIDE SEQUENCE</scope>
    <source>
        <strain evidence="12">83-405-1</strain>
    </source>
</reference>
<dbReference type="Pfam" id="PF23233">
    <property type="entry name" value="HAT_Syf1_CNRKL1_N"/>
    <property type="match status" value="1"/>
</dbReference>
<dbReference type="GO" id="GO:0000245">
    <property type="term" value="P:spliceosomal complex assembly"/>
    <property type="evidence" value="ECO:0007669"/>
    <property type="project" value="TreeGrafter"/>
</dbReference>
<evidence type="ECO:0000256" key="7">
    <source>
        <dbReference type="ARBA" id="ARBA00023242"/>
    </source>
</evidence>
<dbReference type="InterPro" id="IPR011990">
    <property type="entry name" value="TPR-like_helical_dom_sf"/>
</dbReference>
<evidence type="ECO:0000256" key="1">
    <source>
        <dbReference type="ARBA" id="ARBA00004123"/>
    </source>
</evidence>
<keyword evidence="3" id="KW-0507">mRNA processing</keyword>
<dbReference type="InterPro" id="IPR003107">
    <property type="entry name" value="HAT"/>
</dbReference>
<dbReference type="Gene3D" id="1.25.40.10">
    <property type="entry name" value="Tetratricopeptide repeat domain"/>
    <property type="match status" value="2"/>
</dbReference>
<feature type="domain" description="Pre-mRNA-splicing factor Syf1-like N-terminal HAT-repeats" evidence="11">
    <location>
        <begin position="51"/>
        <end position="196"/>
    </location>
</feature>
<evidence type="ECO:0000313" key="13">
    <source>
        <dbReference type="Proteomes" id="UP000738402"/>
    </source>
</evidence>
<proteinExistence type="inferred from homology"/>
<evidence type="ECO:0000256" key="4">
    <source>
        <dbReference type="ARBA" id="ARBA00022728"/>
    </source>
</evidence>
<dbReference type="GO" id="GO:0071007">
    <property type="term" value="C:U2-type catalytic step 2 spliceosome"/>
    <property type="evidence" value="ECO:0007669"/>
    <property type="project" value="TreeGrafter"/>
</dbReference>
<dbReference type="InterPro" id="IPR045075">
    <property type="entry name" value="Syf1-like"/>
</dbReference>
<comment type="caution">
    <text evidence="12">The sequence shown here is derived from an EMBL/GenBank/DDBJ whole genome shotgun (WGS) entry which is preliminary data.</text>
</comment>
<keyword evidence="4" id="KW-0747">Spliceosome</keyword>
<keyword evidence="6" id="KW-0508">mRNA splicing</keyword>
<evidence type="ECO:0000256" key="5">
    <source>
        <dbReference type="ARBA" id="ARBA00022737"/>
    </source>
</evidence>
<dbReference type="PANTHER" id="PTHR11246">
    <property type="entry name" value="PRE-MRNA SPLICING FACTOR"/>
    <property type="match status" value="1"/>
</dbReference>
<evidence type="ECO:0000256" key="6">
    <source>
        <dbReference type="ARBA" id="ARBA00023187"/>
    </source>
</evidence>
<comment type="function">
    <text evidence="8">Involved in pre-mRNA splicing and cell cycle progression. Required for the spliceosome assembly and initiation of the DNA replication.</text>
</comment>
<dbReference type="InterPro" id="IPR055433">
    <property type="entry name" value="HAT_Syf1-like_N"/>
</dbReference>
<keyword evidence="7" id="KW-0539">Nucleus</keyword>
<dbReference type="Proteomes" id="UP000738402">
    <property type="component" value="Unassembled WGS sequence"/>
</dbReference>
<dbReference type="SMART" id="SM00386">
    <property type="entry name" value="HAT"/>
    <property type="match status" value="11"/>
</dbReference>
<evidence type="ECO:0000259" key="10">
    <source>
        <dbReference type="Pfam" id="PF23231"/>
    </source>
</evidence>
<protein>
    <recommendedName>
        <fullName evidence="9">Pre-mRNA-splicing factor CLF1</fullName>
    </recommendedName>
</protein>
<dbReference type="PANTHER" id="PTHR11246:SF3">
    <property type="entry name" value="CROOKED NECK-LIKE PROTEIN 1"/>
    <property type="match status" value="1"/>
</dbReference>
<evidence type="ECO:0000256" key="9">
    <source>
        <dbReference type="ARBA" id="ARBA00039167"/>
    </source>
</evidence>
<name>A0AAN6HY07_9ASCO</name>
<accession>A0AAN6HY07</accession>
<dbReference type="SUPFAM" id="SSF48452">
    <property type="entry name" value="TPR-like"/>
    <property type="match status" value="3"/>
</dbReference>
<evidence type="ECO:0000313" key="12">
    <source>
        <dbReference type="EMBL" id="KAG7723954.1"/>
    </source>
</evidence>
<dbReference type="GO" id="GO:0071011">
    <property type="term" value="C:precatalytic spliceosome"/>
    <property type="evidence" value="ECO:0007669"/>
    <property type="project" value="TreeGrafter"/>
</dbReference>
<keyword evidence="5" id="KW-0677">Repeat</keyword>
<dbReference type="Pfam" id="PF23231">
    <property type="entry name" value="HAT_Syf1_CNRKL1_C"/>
    <property type="match status" value="1"/>
</dbReference>
<evidence type="ECO:0000256" key="2">
    <source>
        <dbReference type="ARBA" id="ARBA00008644"/>
    </source>
</evidence>
<evidence type="ECO:0000256" key="3">
    <source>
        <dbReference type="ARBA" id="ARBA00022664"/>
    </source>
</evidence>
<evidence type="ECO:0000256" key="8">
    <source>
        <dbReference type="ARBA" id="ARBA00037040"/>
    </source>
</evidence>
<dbReference type="InterPro" id="IPR055430">
    <property type="entry name" value="HAT_Syf1_CNRKL1_C"/>
</dbReference>
<evidence type="ECO:0000259" key="11">
    <source>
        <dbReference type="Pfam" id="PF23233"/>
    </source>
</evidence>
<dbReference type="GO" id="GO:0000974">
    <property type="term" value="C:Prp19 complex"/>
    <property type="evidence" value="ECO:0007669"/>
    <property type="project" value="TreeGrafter"/>
</dbReference>
<comment type="similarity">
    <text evidence="2">Belongs to the crooked-neck family.</text>
</comment>